<evidence type="ECO:0000313" key="2">
    <source>
        <dbReference type="EMBL" id="CAL4153281.1"/>
    </source>
</evidence>
<gene>
    <name evidence="2" type="ORF">MNOR_LOCUS31157</name>
</gene>
<evidence type="ECO:0008006" key="4">
    <source>
        <dbReference type="Google" id="ProtNLM"/>
    </source>
</evidence>
<dbReference type="EMBL" id="CAXKWB010039549">
    <property type="protein sequence ID" value="CAL4153281.1"/>
    <property type="molecule type" value="Genomic_DNA"/>
</dbReference>
<evidence type="ECO:0000256" key="1">
    <source>
        <dbReference type="SAM" id="SignalP"/>
    </source>
</evidence>
<proteinExistence type="predicted"/>
<feature type="non-terminal residue" evidence="2">
    <location>
        <position position="215"/>
    </location>
</feature>
<reference evidence="2 3" key="1">
    <citation type="submission" date="2024-05" db="EMBL/GenBank/DDBJ databases">
        <authorList>
            <person name="Wallberg A."/>
        </authorList>
    </citation>
    <scope>NUCLEOTIDE SEQUENCE [LARGE SCALE GENOMIC DNA]</scope>
</reference>
<name>A0AAV2RZF8_MEGNR</name>
<comment type="caution">
    <text evidence="2">The sequence shown here is derived from an EMBL/GenBank/DDBJ whole genome shotgun (WGS) entry which is preliminary data.</text>
</comment>
<organism evidence="2 3">
    <name type="scientific">Meganyctiphanes norvegica</name>
    <name type="common">Northern krill</name>
    <name type="synonym">Thysanopoda norvegica</name>
    <dbReference type="NCBI Taxonomy" id="48144"/>
    <lineage>
        <taxon>Eukaryota</taxon>
        <taxon>Metazoa</taxon>
        <taxon>Ecdysozoa</taxon>
        <taxon>Arthropoda</taxon>
        <taxon>Crustacea</taxon>
        <taxon>Multicrustacea</taxon>
        <taxon>Malacostraca</taxon>
        <taxon>Eumalacostraca</taxon>
        <taxon>Eucarida</taxon>
        <taxon>Euphausiacea</taxon>
        <taxon>Euphausiidae</taxon>
        <taxon>Meganyctiphanes</taxon>
    </lineage>
</organism>
<dbReference type="Proteomes" id="UP001497623">
    <property type="component" value="Unassembled WGS sequence"/>
</dbReference>
<keyword evidence="3" id="KW-1185">Reference proteome</keyword>
<accession>A0AAV2RZF8</accession>
<protein>
    <recommendedName>
        <fullName evidence="4">Fibronectin type-III domain-containing protein</fullName>
    </recommendedName>
</protein>
<feature type="signal peptide" evidence="1">
    <location>
        <begin position="1"/>
        <end position="23"/>
    </location>
</feature>
<keyword evidence="1" id="KW-0732">Signal</keyword>
<evidence type="ECO:0000313" key="3">
    <source>
        <dbReference type="Proteomes" id="UP001497623"/>
    </source>
</evidence>
<feature type="chain" id="PRO_5043741148" description="Fibronectin type-III domain-containing protein" evidence="1">
    <location>
        <begin position="24"/>
        <end position="215"/>
    </location>
</feature>
<sequence length="215" mass="23433">MIDNMAKFIFIIAVISHLSGVNGVSKSLESSTPSLTVIPSSNSIQVSWEKLSSWSSASVYMVSISFPESVTSLEFICEGGPGTKCVFDTEYFTKLLPACTPVAVTVEASGVVAGPHITTTLSPDPLKLTVDANNRNLFIRWKLPNSCEKSSKLIIRSQDRIVHEKILSLPKSSYTYELSDNVYTSDVLEVLVKTVNSEGEESRGLQKTFSSEGKN</sequence>
<dbReference type="AlphaFoldDB" id="A0AAV2RZF8"/>